<evidence type="ECO:0000313" key="3">
    <source>
        <dbReference type="Proteomes" id="UP000294558"/>
    </source>
</evidence>
<evidence type="ECO:0000256" key="1">
    <source>
        <dbReference type="SAM" id="MobiDB-lite"/>
    </source>
</evidence>
<dbReference type="EMBL" id="SOAU01000001">
    <property type="protein sequence ID" value="TDT16269.1"/>
    <property type="molecule type" value="Genomic_DNA"/>
</dbReference>
<evidence type="ECO:0000313" key="2">
    <source>
        <dbReference type="EMBL" id="TDT16269.1"/>
    </source>
</evidence>
<dbReference type="Proteomes" id="UP000294558">
    <property type="component" value="Unassembled WGS sequence"/>
</dbReference>
<feature type="region of interest" description="Disordered" evidence="1">
    <location>
        <begin position="128"/>
        <end position="149"/>
    </location>
</feature>
<reference evidence="2 3" key="1">
    <citation type="submission" date="2019-03" db="EMBL/GenBank/DDBJ databases">
        <title>Sequencing the genomes of 1000 actinobacteria strains.</title>
        <authorList>
            <person name="Klenk H.-P."/>
        </authorList>
    </citation>
    <scope>NUCLEOTIDE SEQUENCE [LARGE SCALE GENOMIC DNA]</scope>
    <source>
        <strain evidence="2 3">DSM 18936</strain>
    </source>
</reference>
<organism evidence="2 3">
    <name type="scientific">Ilumatobacter fluminis</name>
    <dbReference type="NCBI Taxonomy" id="467091"/>
    <lineage>
        <taxon>Bacteria</taxon>
        <taxon>Bacillati</taxon>
        <taxon>Actinomycetota</taxon>
        <taxon>Acidimicrobiia</taxon>
        <taxon>Acidimicrobiales</taxon>
        <taxon>Ilumatobacteraceae</taxon>
        <taxon>Ilumatobacter</taxon>
    </lineage>
</organism>
<sequence length="379" mass="38243">MIDTRPGASTVDGLQAGAGMVPAGSSIRVQVTGRGAIPADAVAVFANITITRPRSHGHATVYPCGDIPHTSTLNYTADKTVANATMTGLDASGGFCVASHAAAHVIVDVAAFVPDESQWRPLWPSRLYDSRPNGDTDDGTFRGQGPRPDGSVMVFGRGGVSGHEGEPIGAVALNVTAISTGDAGHVTLRPCGAESSTSTVNFGRSQVVANGLVVSPDIHGRICIDTVGWPNVIVDVVGVDPFTAPPVDIATLATLEPARLFDSRPGRQTVDGRQVGSGPTHAGGVTRIQVAGRGGVPDGARAVLVNVTAVNAATDGHTTVFGCDGATPTASTSNVATGETVANTALVGLSPSGEICIATHMETDLVVDVLAVIAVAAPG</sequence>
<protein>
    <submittedName>
        <fullName evidence="2">Uncharacterized protein</fullName>
    </submittedName>
</protein>
<accession>A0A4R7I0A4</accession>
<proteinExistence type="predicted"/>
<gene>
    <name evidence="2" type="ORF">BDK89_1853</name>
</gene>
<comment type="caution">
    <text evidence="2">The sequence shown here is derived from an EMBL/GenBank/DDBJ whole genome shotgun (WGS) entry which is preliminary data.</text>
</comment>
<keyword evidence="3" id="KW-1185">Reference proteome</keyword>
<name>A0A4R7I0A4_9ACTN</name>
<dbReference type="AlphaFoldDB" id="A0A4R7I0A4"/>
<feature type="region of interest" description="Disordered" evidence="1">
    <location>
        <begin position="263"/>
        <end position="284"/>
    </location>
</feature>